<accession>A0ABD3PX30</accession>
<feature type="region of interest" description="Disordered" evidence="16">
    <location>
        <begin position="304"/>
        <end position="386"/>
    </location>
</feature>
<dbReference type="InterPro" id="IPR036322">
    <property type="entry name" value="WD40_repeat_dom_sf"/>
</dbReference>
<dbReference type="InterPro" id="IPR015943">
    <property type="entry name" value="WD40/YVTN_repeat-like_dom_sf"/>
</dbReference>
<dbReference type="Pfam" id="PF03073">
    <property type="entry name" value="TspO_MBR"/>
    <property type="match status" value="1"/>
</dbReference>
<dbReference type="InterPro" id="IPR050687">
    <property type="entry name" value="Dynein_IC"/>
</dbReference>
<dbReference type="Gene3D" id="2.130.10.10">
    <property type="entry name" value="YVTN repeat-like/Quinoprotein amine dehydrogenase"/>
    <property type="match status" value="1"/>
</dbReference>
<reference evidence="19 20" key="1">
    <citation type="submission" date="2024-10" db="EMBL/GenBank/DDBJ databases">
        <title>Updated reference genomes for cyclostephanoid diatoms.</title>
        <authorList>
            <person name="Roberts W.R."/>
            <person name="Alverson A.J."/>
        </authorList>
    </citation>
    <scope>NUCLEOTIDE SEQUENCE [LARGE SCALE GENOMIC DNA]</scope>
    <source>
        <strain evidence="19 20">AJA276-08</strain>
    </source>
</reference>
<dbReference type="GO" id="GO:0016020">
    <property type="term" value="C:membrane"/>
    <property type="evidence" value="ECO:0007669"/>
    <property type="project" value="UniProtKB-SubCell"/>
</dbReference>
<evidence type="ECO:0000313" key="19">
    <source>
        <dbReference type="EMBL" id="KAL3792214.1"/>
    </source>
</evidence>
<feature type="signal peptide" evidence="18">
    <location>
        <begin position="1"/>
        <end position="27"/>
    </location>
</feature>
<keyword evidence="7 17" id="KW-0812">Transmembrane</keyword>
<evidence type="ECO:0000256" key="15">
    <source>
        <dbReference type="ARBA" id="ARBA00023273"/>
    </source>
</evidence>
<comment type="subcellular location">
    <subcellularLocation>
        <location evidence="2">Cytoplasm</location>
        <location evidence="2">Cytoskeleton</location>
        <location evidence="2">Cilium axoneme</location>
    </subcellularLocation>
    <subcellularLocation>
        <location evidence="1">Membrane</location>
        <topology evidence="1">Multi-pass membrane protein</topology>
    </subcellularLocation>
</comment>
<evidence type="ECO:0000313" key="20">
    <source>
        <dbReference type="Proteomes" id="UP001530315"/>
    </source>
</evidence>
<keyword evidence="10 17" id="KW-1133">Transmembrane helix</keyword>
<dbReference type="GO" id="GO:0005930">
    <property type="term" value="C:axoneme"/>
    <property type="evidence" value="ECO:0007669"/>
    <property type="project" value="UniProtKB-SubCell"/>
</dbReference>
<evidence type="ECO:0000256" key="11">
    <source>
        <dbReference type="ARBA" id="ARBA00023017"/>
    </source>
</evidence>
<comment type="similarity">
    <text evidence="4">Belongs to the dynein intermediate chain family.</text>
</comment>
<evidence type="ECO:0000256" key="5">
    <source>
        <dbReference type="ARBA" id="ARBA00022490"/>
    </source>
</evidence>
<evidence type="ECO:0000256" key="18">
    <source>
        <dbReference type="SAM" id="SignalP"/>
    </source>
</evidence>
<dbReference type="GO" id="GO:0005874">
    <property type="term" value="C:microtubule"/>
    <property type="evidence" value="ECO:0007669"/>
    <property type="project" value="UniProtKB-KW"/>
</dbReference>
<dbReference type="Proteomes" id="UP001530315">
    <property type="component" value="Unassembled WGS sequence"/>
</dbReference>
<dbReference type="GO" id="GO:0030286">
    <property type="term" value="C:dynein complex"/>
    <property type="evidence" value="ECO:0007669"/>
    <property type="project" value="UniProtKB-KW"/>
</dbReference>
<comment type="similarity">
    <text evidence="3">Belongs to the TspO/BZRP family.</text>
</comment>
<keyword evidence="9" id="KW-0677">Repeat</keyword>
<evidence type="ECO:0000256" key="8">
    <source>
        <dbReference type="ARBA" id="ARBA00022701"/>
    </source>
</evidence>
<keyword evidence="13" id="KW-0505">Motor protein</keyword>
<keyword evidence="15" id="KW-0966">Cell projection</keyword>
<keyword evidence="5" id="KW-0963">Cytoplasm</keyword>
<evidence type="ECO:0000256" key="1">
    <source>
        <dbReference type="ARBA" id="ARBA00004141"/>
    </source>
</evidence>
<gene>
    <name evidence="19" type="ORF">ACHAW5_004089</name>
</gene>
<feature type="compositionally biased region" description="Basic and acidic residues" evidence="16">
    <location>
        <begin position="328"/>
        <end position="348"/>
    </location>
</feature>
<evidence type="ECO:0000256" key="6">
    <source>
        <dbReference type="ARBA" id="ARBA00022574"/>
    </source>
</evidence>
<dbReference type="InterPro" id="IPR038330">
    <property type="entry name" value="TspO/MBR-related_sf"/>
</dbReference>
<keyword evidence="6" id="KW-0853">WD repeat</keyword>
<evidence type="ECO:0000256" key="4">
    <source>
        <dbReference type="ARBA" id="ARBA00011059"/>
    </source>
</evidence>
<evidence type="ECO:0000256" key="16">
    <source>
        <dbReference type="SAM" id="MobiDB-lite"/>
    </source>
</evidence>
<dbReference type="InterPro" id="IPR001680">
    <property type="entry name" value="WD40_rpt"/>
</dbReference>
<keyword evidence="18" id="KW-0732">Signal</keyword>
<evidence type="ECO:0000256" key="12">
    <source>
        <dbReference type="ARBA" id="ARBA00023136"/>
    </source>
</evidence>
<dbReference type="PANTHER" id="PTHR12442">
    <property type="entry name" value="DYNEIN INTERMEDIATE CHAIN"/>
    <property type="match status" value="1"/>
</dbReference>
<feature type="chain" id="PRO_5044888016" evidence="18">
    <location>
        <begin position="28"/>
        <end position="785"/>
    </location>
</feature>
<dbReference type="SUPFAM" id="SSF50978">
    <property type="entry name" value="WD40 repeat-like"/>
    <property type="match status" value="1"/>
</dbReference>
<evidence type="ECO:0000256" key="13">
    <source>
        <dbReference type="ARBA" id="ARBA00023175"/>
    </source>
</evidence>
<protein>
    <submittedName>
        <fullName evidence="19">Uncharacterized protein</fullName>
    </submittedName>
</protein>
<keyword evidence="14" id="KW-0206">Cytoskeleton</keyword>
<feature type="transmembrane region" description="Helical" evidence="17">
    <location>
        <begin position="238"/>
        <end position="257"/>
    </location>
</feature>
<evidence type="ECO:0000256" key="7">
    <source>
        <dbReference type="ARBA" id="ARBA00022692"/>
    </source>
</evidence>
<feature type="compositionally biased region" description="Low complexity" evidence="16">
    <location>
        <begin position="354"/>
        <end position="364"/>
    </location>
</feature>
<dbReference type="Gene3D" id="1.20.1260.100">
    <property type="entry name" value="TspO/MBR protein"/>
    <property type="match status" value="1"/>
</dbReference>
<keyword evidence="20" id="KW-1185">Reference proteome</keyword>
<feature type="compositionally biased region" description="Low complexity" evidence="16">
    <location>
        <begin position="305"/>
        <end position="317"/>
    </location>
</feature>
<dbReference type="AlphaFoldDB" id="A0ABD3PX30"/>
<evidence type="ECO:0000256" key="10">
    <source>
        <dbReference type="ARBA" id="ARBA00022989"/>
    </source>
</evidence>
<proteinExistence type="inferred from homology"/>
<comment type="caution">
    <text evidence="19">The sequence shown here is derived from an EMBL/GenBank/DDBJ whole genome shotgun (WGS) entry which is preliminary data.</text>
</comment>
<organism evidence="19 20">
    <name type="scientific">Stephanodiscus triporus</name>
    <dbReference type="NCBI Taxonomy" id="2934178"/>
    <lineage>
        <taxon>Eukaryota</taxon>
        <taxon>Sar</taxon>
        <taxon>Stramenopiles</taxon>
        <taxon>Ochrophyta</taxon>
        <taxon>Bacillariophyta</taxon>
        <taxon>Coscinodiscophyceae</taxon>
        <taxon>Thalassiosirophycidae</taxon>
        <taxon>Stephanodiscales</taxon>
        <taxon>Stephanodiscaceae</taxon>
        <taxon>Stephanodiscus</taxon>
    </lineage>
</organism>
<evidence type="ECO:0000256" key="9">
    <source>
        <dbReference type="ARBA" id="ARBA00022737"/>
    </source>
</evidence>
<dbReference type="CDD" id="cd15904">
    <property type="entry name" value="TSPO_MBR"/>
    <property type="match status" value="1"/>
</dbReference>
<feature type="transmembrane region" description="Helical" evidence="17">
    <location>
        <begin position="177"/>
        <end position="195"/>
    </location>
</feature>
<dbReference type="SMART" id="SM00320">
    <property type="entry name" value="WD40"/>
    <property type="match status" value="2"/>
</dbReference>
<keyword evidence="8" id="KW-0493">Microtubule</keyword>
<name>A0ABD3PX30_9STRA</name>
<feature type="transmembrane region" description="Helical" evidence="17">
    <location>
        <begin position="202"/>
        <end position="223"/>
    </location>
</feature>
<evidence type="ECO:0000256" key="14">
    <source>
        <dbReference type="ARBA" id="ARBA00023212"/>
    </source>
</evidence>
<dbReference type="EMBL" id="JALLAZ020000562">
    <property type="protein sequence ID" value="KAL3792214.1"/>
    <property type="molecule type" value="Genomic_DNA"/>
</dbReference>
<dbReference type="InterPro" id="IPR004307">
    <property type="entry name" value="TspO_MBR"/>
</dbReference>
<evidence type="ECO:0000256" key="17">
    <source>
        <dbReference type="SAM" id="Phobius"/>
    </source>
</evidence>
<evidence type="ECO:0000256" key="3">
    <source>
        <dbReference type="ARBA" id="ARBA00007524"/>
    </source>
</evidence>
<evidence type="ECO:0000256" key="2">
    <source>
        <dbReference type="ARBA" id="ARBA00004430"/>
    </source>
</evidence>
<sequence length="785" mass="87047">MRIVAAAPSSLVALALLQGALLLPIKAFQVPANALSLSVKLDKSSSLEATHRHPNDRSRRRAIFSKATLALSSSSSPSSLPNEDPFVSPQLDTDALVKYALSAITELTLFGVTFQLLDVAQAQLDARLPFPVVAFLFYAWSLKSRVFNPLNNQRPDISKAVEGGGSSGFRDRVMPSWTPPGVIFPIMWLLIIGPIRAYSSAVVVTTVGSFLTLPTMAFILHLTVGDVWNTVNNTEKRYGAAVVGVLCVVLSAANAAYQYSTVDPLAGKLLGGTCLWLVTAAALITDTWRLNPTANGDRVPLYPESSSSSIMLHSSKSVPSSKQNKSRRLVDTVKSPDDCDPKPRREVDTSESNPQKQSEQNQVSQKKKKKPKDTEYQSSVQVQEPARRVIKPGNQLELTKDELDEKITRILTGDDPNKPKNVCKFSFKDRCFKPDPPGQGDNMAIHFSLEGSIMHVDSDECKKYVERVGKPREQEEPDKVTTDGQMTATISSGLPTISITTSNDHAKNQFNFSERASQTFNYPLKSSGVNTEPPPMTQYQDGVSQWRIHDSYKSEFLVSQHIDKQEGSARISFEDKFASIFVAKKDSDDSKADTIHGKSMEHSLKTMERLVNQNAEDEIFHDFKYFEDKADEFRNGEGTLLPLWRFSANRANRKQVTSLCWNPLYNDMFAVGYGSYDFMRQGTGMLCCFSLKNTSHPEYVINTESGVMCLDFHPRHPSLLAVGYYDGMVSAYDISNGTKQPIYSSSLQSGKHSDPVWQVHWHDNGCLSKELNFYSISADGKVANI</sequence>
<keyword evidence="12 17" id="KW-0472">Membrane</keyword>
<keyword evidence="11" id="KW-0243">Dynein</keyword>
<dbReference type="PANTHER" id="PTHR12442:SF11">
    <property type="entry name" value="DYNEIN AXONEMAL INTERMEDIATE CHAIN 1"/>
    <property type="match status" value="1"/>
</dbReference>